<dbReference type="EMBL" id="JAFEMO010000009">
    <property type="protein sequence ID" value="KAH7564929.1"/>
    <property type="molecule type" value="Genomic_DNA"/>
</dbReference>
<reference evidence="3 4" key="1">
    <citation type="submission" date="2021-02" db="EMBL/GenBank/DDBJ databases">
        <title>Plant Genome Project.</title>
        <authorList>
            <person name="Zhang R.-G."/>
        </authorList>
    </citation>
    <scope>NUCLEOTIDE SEQUENCE [LARGE SCALE GENOMIC DNA]</scope>
    <source>
        <tissue evidence="3">Leaves</tissue>
    </source>
</reference>
<evidence type="ECO:0000313" key="4">
    <source>
        <dbReference type="Proteomes" id="UP000827721"/>
    </source>
</evidence>
<dbReference type="PANTHER" id="PTHR32429:SF11">
    <property type="entry name" value="RIBULOSE BISPHOSPHATE CARBOXYLASE_OXYGENASE ACTIVASE, CHLOROPLASTIC"/>
    <property type="match status" value="1"/>
</dbReference>
<comment type="subcellular location">
    <subcellularLocation>
        <location evidence="1">Plastid</location>
        <location evidence="1">Chloroplast stroma</location>
    </subcellularLocation>
</comment>
<name>A0ABQ8HKX4_9ROSI</name>
<comment type="caution">
    <text evidence="3">The sequence shown here is derived from an EMBL/GenBank/DDBJ whole genome shotgun (WGS) entry which is preliminary data.</text>
</comment>
<evidence type="ECO:0000313" key="3">
    <source>
        <dbReference type="EMBL" id="KAH7564929.1"/>
    </source>
</evidence>
<dbReference type="InterPro" id="IPR044960">
    <property type="entry name" value="RCA-like"/>
</dbReference>
<proteinExistence type="predicted"/>
<organism evidence="3 4">
    <name type="scientific">Xanthoceras sorbifolium</name>
    <dbReference type="NCBI Taxonomy" id="99658"/>
    <lineage>
        <taxon>Eukaryota</taxon>
        <taxon>Viridiplantae</taxon>
        <taxon>Streptophyta</taxon>
        <taxon>Embryophyta</taxon>
        <taxon>Tracheophyta</taxon>
        <taxon>Spermatophyta</taxon>
        <taxon>Magnoliopsida</taxon>
        <taxon>eudicotyledons</taxon>
        <taxon>Gunneridae</taxon>
        <taxon>Pentapetalae</taxon>
        <taxon>rosids</taxon>
        <taxon>malvids</taxon>
        <taxon>Sapindales</taxon>
        <taxon>Sapindaceae</taxon>
        <taxon>Xanthoceroideae</taxon>
        <taxon>Xanthoceras</taxon>
    </lineage>
</organism>
<keyword evidence="4" id="KW-1185">Reference proteome</keyword>
<protein>
    <submittedName>
        <fullName evidence="3">Uncharacterized protein</fullName>
    </submittedName>
</protein>
<dbReference type="Proteomes" id="UP000827721">
    <property type="component" value="Unassembled WGS sequence"/>
</dbReference>
<feature type="region of interest" description="Disordered" evidence="2">
    <location>
        <begin position="159"/>
        <end position="207"/>
    </location>
</feature>
<evidence type="ECO:0000256" key="1">
    <source>
        <dbReference type="ARBA" id="ARBA00004470"/>
    </source>
</evidence>
<evidence type="ECO:0000256" key="2">
    <source>
        <dbReference type="SAM" id="MobiDB-lite"/>
    </source>
</evidence>
<feature type="compositionally biased region" description="Polar residues" evidence="2">
    <location>
        <begin position="161"/>
        <end position="176"/>
    </location>
</feature>
<feature type="compositionally biased region" description="Basic and acidic residues" evidence="2">
    <location>
        <begin position="185"/>
        <end position="199"/>
    </location>
</feature>
<gene>
    <name evidence="3" type="ORF">JRO89_XS09G0077400</name>
</gene>
<sequence>MNPDALGSRSNPAIWVRTRTQRSGFAIEPSWVRDREPGAGTHFWVRTFEHEPSTWVRARTQKSGFEHEPRTGFVFEPRTGFVFEPRNLGSSTNPGAGFVLEPRNGFEHEPSTWEHHNSRVLFFVCGGNCKQTKQSKKPAMVVLDTTRFSFLSTLSTNFLSKSPNKTTKPPSLSISCSKSSSTGTKTDDNDKDGNADSKRLSKQSSWEAKDSEGNDYLYRLGKEADNMNIAVGARSGVIDDLFAGNFLGRDSDIVFDYRQKVTRSFQYLQGDYYIAPLFMITFELLYPKVSLSF</sequence>
<accession>A0ABQ8HKX4</accession>
<dbReference type="PANTHER" id="PTHR32429">
    <property type="match status" value="1"/>
</dbReference>